<dbReference type="EMBL" id="ACVA01000058">
    <property type="protein sequence ID" value="EEX17667.1"/>
    <property type="molecule type" value="Genomic_DNA"/>
</dbReference>
<reference evidence="2 3" key="1">
    <citation type="submission" date="2009-09" db="EMBL/GenBank/DDBJ databases">
        <authorList>
            <person name="Weinstock G."/>
            <person name="Sodergren E."/>
            <person name="Clifton S."/>
            <person name="Fulton L."/>
            <person name="Fulton B."/>
            <person name="Courtney L."/>
            <person name="Fronick C."/>
            <person name="Harrison M."/>
            <person name="Strong C."/>
            <person name="Farmer C."/>
            <person name="Delahaunty K."/>
            <person name="Markovic C."/>
            <person name="Hall O."/>
            <person name="Minx P."/>
            <person name="Tomlinson C."/>
            <person name="Mitreva M."/>
            <person name="Nelson J."/>
            <person name="Hou S."/>
            <person name="Wollam A."/>
            <person name="Pepin K.H."/>
            <person name="Johnson M."/>
            <person name="Bhonagiri V."/>
            <person name="Nash W.E."/>
            <person name="Warren W."/>
            <person name="Chinwalla A."/>
            <person name="Mardis E.R."/>
            <person name="Wilson R.K."/>
        </authorList>
    </citation>
    <scope>NUCLEOTIDE SEQUENCE [LARGE SCALE GENOMIC DNA]</scope>
    <source>
        <strain evidence="2 3">F0319</strain>
    </source>
</reference>
<accession>C9MS07</accession>
<dbReference type="AlphaFoldDB" id="C9MS07"/>
<feature type="compositionally biased region" description="Polar residues" evidence="1">
    <location>
        <begin position="31"/>
        <end position="42"/>
    </location>
</feature>
<evidence type="ECO:0000313" key="3">
    <source>
        <dbReference type="Proteomes" id="UP000003327"/>
    </source>
</evidence>
<dbReference type="HOGENOM" id="CLU_2956883_0_0_10"/>
<gene>
    <name evidence="2" type="ORF">HMPREF0973_02420</name>
</gene>
<name>C9MS07_9BACT</name>
<comment type="caution">
    <text evidence="2">The sequence shown here is derived from an EMBL/GenBank/DDBJ whole genome shotgun (WGS) entry which is preliminary data.</text>
</comment>
<keyword evidence="3" id="KW-1185">Reference proteome</keyword>
<dbReference type="Proteomes" id="UP000003327">
    <property type="component" value="Unassembled WGS sequence"/>
</dbReference>
<feature type="region of interest" description="Disordered" evidence="1">
    <location>
        <begin position="24"/>
        <end position="59"/>
    </location>
</feature>
<evidence type="ECO:0000256" key="1">
    <source>
        <dbReference type="SAM" id="MobiDB-lite"/>
    </source>
</evidence>
<organism evidence="2 3">
    <name type="scientific">Prevotella veroralis F0319</name>
    <dbReference type="NCBI Taxonomy" id="649761"/>
    <lineage>
        <taxon>Bacteria</taxon>
        <taxon>Pseudomonadati</taxon>
        <taxon>Bacteroidota</taxon>
        <taxon>Bacteroidia</taxon>
        <taxon>Bacteroidales</taxon>
        <taxon>Prevotellaceae</taxon>
        <taxon>Prevotella</taxon>
    </lineage>
</organism>
<sequence>MLKQEKDHQKLLAAIRKAEEAELQQGYIGASPNSETDSSILNGDSDVSEDGERPLSYYL</sequence>
<evidence type="ECO:0000313" key="2">
    <source>
        <dbReference type="EMBL" id="EEX17667.1"/>
    </source>
</evidence>
<proteinExistence type="predicted"/>
<protein>
    <submittedName>
        <fullName evidence="2">Uncharacterized protein</fullName>
    </submittedName>
</protein>